<dbReference type="AlphaFoldDB" id="M2XQE0"/>
<gene>
    <name evidence="2" type="ORF">Gasu_65220</name>
</gene>
<dbReference type="PROSITE" id="PS50030">
    <property type="entry name" value="UBA"/>
    <property type="match status" value="1"/>
</dbReference>
<dbReference type="EMBL" id="KB454787">
    <property type="protein sequence ID" value="EME25818.1"/>
    <property type="molecule type" value="Genomic_DNA"/>
</dbReference>
<dbReference type="InterPro" id="IPR015940">
    <property type="entry name" value="UBA"/>
</dbReference>
<dbReference type="SUPFAM" id="SSF46934">
    <property type="entry name" value="UBA-like"/>
    <property type="match status" value="1"/>
</dbReference>
<dbReference type="KEGG" id="gsl:Gasu_65220"/>
<reference evidence="3" key="1">
    <citation type="journal article" date="2013" name="Science">
        <title>Gene transfer from bacteria and archaea facilitated evolution of an extremophilic eukaryote.</title>
        <authorList>
            <person name="Schonknecht G."/>
            <person name="Chen W.H."/>
            <person name="Ternes C.M."/>
            <person name="Barbier G.G."/>
            <person name="Shrestha R.P."/>
            <person name="Stanke M."/>
            <person name="Brautigam A."/>
            <person name="Baker B.J."/>
            <person name="Banfield J.F."/>
            <person name="Garavito R.M."/>
            <person name="Carr K."/>
            <person name="Wilkerson C."/>
            <person name="Rensing S.A."/>
            <person name="Gagneul D."/>
            <person name="Dickenson N.E."/>
            <person name="Oesterhelt C."/>
            <person name="Lercher M.J."/>
            <person name="Weber A.P."/>
        </authorList>
    </citation>
    <scope>NUCLEOTIDE SEQUENCE [LARGE SCALE GENOMIC DNA]</scope>
    <source>
        <strain evidence="3">074W</strain>
    </source>
</reference>
<accession>M2XQE0</accession>
<organism evidence="2 3">
    <name type="scientific">Galdieria sulphuraria</name>
    <name type="common">Red alga</name>
    <dbReference type="NCBI Taxonomy" id="130081"/>
    <lineage>
        <taxon>Eukaryota</taxon>
        <taxon>Rhodophyta</taxon>
        <taxon>Bangiophyceae</taxon>
        <taxon>Galdieriales</taxon>
        <taxon>Galdieriaceae</taxon>
        <taxon>Galdieria</taxon>
    </lineage>
</organism>
<protein>
    <recommendedName>
        <fullName evidence="1">UBA domain-containing protein</fullName>
    </recommendedName>
</protein>
<keyword evidence="3" id="KW-1185">Reference proteome</keyword>
<proteinExistence type="predicted"/>
<dbReference type="Gramene" id="EME25818">
    <property type="protein sequence ID" value="EME25818"/>
    <property type="gene ID" value="Gasu_65220"/>
</dbReference>
<dbReference type="RefSeq" id="XP_005702338.1">
    <property type="nucleotide sequence ID" value="XM_005702281.1"/>
</dbReference>
<dbReference type="GeneID" id="17084811"/>
<name>M2XQE0_GALSU</name>
<evidence type="ECO:0000259" key="1">
    <source>
        <dbReference type="PROSITE" id="PS50030"/>
    </source>
</evidence>
<dbReference type="OrthoDB" id="10479386at2759"/>
<evidence type="ECO:0000313" key="2">
    <source>
        <dbReference type="EMBL" id="EME25818.1"/>
    </source>
</evidence>
<feature type="domain" description="UBA" evidence="1">
    <location>
        <begin position="5"/>
        <end position="46"/>
    </location>
</feature>
<sequence length="562" mass="65463">MGQTKPKKEIVEQILEVCTVSEEEAIDALAACNQDLELAIERLLAGKEYSWQKVSKRDRCFTYFTTNQLNNGNCAKEPEKFSKTNKRPNKAEKHNLKRQEGRFTGYSHVLNDQSRIEKPIDKRLVPLKEDCYNNSIPNSSKHQNKANKRIWRRKEKVVDRVNTCNEKYVNSETDDSNGNNWNKGIIHLLDSPSFKRRELYWKASPKEELDKSKQCHEASSNSRSHIQYSRRDKHIRDCKDRLCPTYFVENHVSCKSATENAMDNSMQKLEWSEDSSCRELRIRFGSLTVVSPLRCFTHVNENNGNVVGSVHFQSGKVEGSLMKSYRPADISLRKDFHIDSWNEFEGAKFSNTGNSFTNTFDQHEAEYPRIPCQFPDLKSQDEILNIPEVPKLGQEMEVDGATIVYHEPQMKNHLTRETLQNISRNGMIPSSASYPSNLPSITKNSLETSNKVPISLLPRDMDRTFFQSFNHSRFPVVNNEPSFGFHMPTYREKISFLKQNDMQEQSYTGDDEWLRSLCKENDKETNQQYLWEQLLVGRLSPVQQLHHQYPNQNRHVLEKHWK</sequence>
<dbReference type="Gene3D" id="1.10.8.10">
    <property type="entry name" value="DNA helicase RuvA subunit, C-terminal domain"/>
    <property type="match status" value="1"/>
</dbReference>
<dbReference type="Proteomes" id="UP000030680">
    <property type="component" value="Unassembled WGS sequence"/>
</dbReference>
<dbReference type="InterPro" id="IPR009060">
    <property type="entry name" value="UBA-like_sf"/>
</dbReference>
<evidence type="ECO:0000313" key="3">
    <source>
        <dbReference type="Proteomes" id="UP000030680"/>
    </source>
</evidence>